<dbReference type="AlphaFoldDB" id="A0A934MKI1"/>
<dbReference type="Proteomes" id="UP000602124">
    <property type="component" value="Unassembled WGS sequence"/>
</dbReference>
<sequence>MPDIVHRVGIKTESPVTTYDALAGWWTEQVSGDGKHETFPHDAKIDNWN</sequence>
<keyword evidence="2" id="KW-1185">Reference proteome</keyword>
<name>A0A934MKI1_9HYPH</name>
<dbReference type="EMBL" id="JAEKMH010000001">
    <property type="protein sequence ID" value="MBJ3783586.1"/>
    <property type="molecule type" value="Genomic_DNA"/>
</dbReference>
<comment type="caution">
    <text evidence="1">The sequence shown here is derived from an EMBL/GenBank/DDBJ whole genome shotgun (WGS) entry which is preliminary data.</text>
</comment>
<protein>
    <submittedName>
        <fullName evidence="1">Uncharacterized protein</fullName>
    </submittedName>
</protein>
<evidence type="ECO:0000313" key="2">
    <source>
        <dbReference type="Proteomes" id="UP000602124"/>
    </source>
</evidence>
<proteinExistence type="predicted"/>
<gene>
    <name evidence="1" type="ORF">JEQ47_02525</name>
</gene>
<dbReference type="RefSeq" id="WP_198874816.1">
    <property type="nucleotide sequence ID" value="NZ_JAEKMH010000001.1"/>
</dbReference>
<reference evidence="1" key="1">
    <citation type="submission" date="2020-12" db="EMBL/GenBank/DDBJ databases">
        <title>Devosia sp. MSA67 isolated from Mo River.</title>
        <authorList>
            <person name="Ma F."/>
            <person name="Zi Z."/>
        </authorList>
    </citation>
    <scope>NUCLEOTIDE SEQUENCE</scope>
    <source>
        <strain evidence="1">MSA67</strain>
    </source>
</reference>
<organism evidence="1 2">
    <name type="scientific">Devosia sediminis</name>
    <dbReference type="NCBI Taxonomy" id="2798801"/>
    <lineage>
        <taxon>Bacteria</taxon>
        <taxon>Pseudomonadati</taxon>
        <taxon>Pseudomonadota</taxon>
        <taxon>Alphaproteobacteria</taxon>
        <taxon>Hyphomicrobiales</taxon>
        <taxon>Devosiaceae</taxon>
        <taxon>Devosia</taxon>
    </lineage>
</organism>
<evidence type="ECO:0000313" key="1">
    <source>
        <dbReference type="EMBL" id="MBJ3783586.1"/>
    </source>
</evidence>
<accession>A0A934MKI1</accession>